<dbReference type="InterPro" id="IPR051932">
    <property type="entry name" value="Bact_StressResp_Reg"/>
</dbReference>
<dbReference type="Proteomes" id="UP001168694">
    <property type="component" value="Unassembled WGS sequence"/>
</dbReference>
<sequence length="273" mass="30451">MNSFITMAHYLLENSGTLASDIVDEIVVRFRFDVPEEEIDQAKSMYDEFLVFLAQSLDCQEGSVPEALLSWSKGNGETAARSQLEISQIIIRYTDTRMVLADFLTDIGMEFGLNTREVVMVIKRVNLMLDLSINETVIAFERYKDRVIHEAQKEIMELSTPIVPIQDGIAILPLIGTIDSNRSDHLLNRVVPKISPLGVKYLILDFSGIITIDTEVARHIFTVHSVLALLGIDIAVTGIRPELASRIINAGIDFTSIKVYGNVKQAIGKKTLN</sequence>
<name>A0ABT8E8J9_9BACL</name>
<dbReference type="PROSITE" id="PS50801">
    <property type="entry name" value="STAS"/>
    <property type="match status" value="1"/>
</dbReference>
<dbReference type="CDD" id="cd07041">
    <property type="entry name" value="STAS_RsbR_RsbS_like"/>
    <property type="match status" value="1"/>
</dbReference>
<comment type="caution">
    <text evidence="2">The sequence shown here is derived from an EMBL/GenBank/DDBJ whole genome shotgun (WGS) entry which is preliminary data.</text>
</comment>
<dbReference type="PANTHER" id="PTHR33745">
    <property type="entry name" value="RSBT ANTAGONIST PROTEIN RSBS-RELATED"/>
    <property type="match status" value="1"/>
</dbReference>
<accession>A0ABT8E8J9</accession>
<dbReference type="Pfam" id="PF01740">
    <property type="entry name" value="STAS"/>
    <property type="match status" value="1"/>
</dbReference>
<reference evidence="2" key="1">
    <citation type="submission" date="2023-06" db="EMBL/GenBank/DDBJ databases">
        <title>Draft Genome Sequences of Representative Paenibacillus Polymyxa, Bacillus cereus, Fictibacillus sp., and Brevibacillus agri Strains Isolated from Amazonian Dark Earth.</title>
        <authorList>
            <person name="Pellegrinetti T.A."/>
            <person name="Cunha I.C.M."/>
            <person name="Chaves M.G."/>
            <person name="Freitas A.S."/>
            <person name="Silva A.V.R."/>
            <person name="Tsai S.M."/>
            <person name="Mendes L.W."/>
        </authorList>
    </citation>
    <scope>NUCLEOTIDE SEQUENCE</scope>
    <source>
        <strain evidence="2">CENA-BCM004</strain>
    </source>
</reference>
<dbReference type="SUPFAM" id="SSF52091">
    <property type="entry name" value="SpoIIaa-like"/>
    <property type="match status" value="1"/>
</dbReference>
<evidence type="ECO:0000313" key="2">
    <source>
        <dbReference type="EMBL" id="MDN4074210.1"/>
    </source>
</evidence>
<evidence type="ECO:0000259" key="1">
    <source>
        <dbReference type="PROSITE" id="PS50801"/>
    </source>
</evidence>
<dbReference type="RefSeq" id="WP_290400280.1">
    <property type="nucleotide sequence ID" value="NZ_JAUHLN010000002.1"/>
</dbReference>
<evidence type="ECO:0000313" key="3">
    <source>
        <dbReference type="Proteomes" id="UP001168694"/>
    </source>
</evidence>
<dbReference type="PANTHER" id="PTHR33745:SF8">
    <property type="entry name" value="BLUE-LIGHT PHOTORECEPTOR"/>
    <property type="match status" value="1"/>
</dbReference>
<organism evidence="2 3">
    <name type="scientific">Fictibacillus terranigra</name>
    <dbReference type="NCBI Taxonomy" id="3058424"/>
    <lineage>
        <taxon>Bacteria</taxon>
        <taxon>Bacillati</taxon>
        <taxon>Bacillota</taxon>
        <taxon>Bacilli</taxon>
        <taxon>Bacillales</taxon>
        <taxon>Fictibacillaceae</taxon>
        <taxon>Fictibacillus</taxon>
    </lineage>
</organism>
<dbReference type="InterPro" id="IPR036513">
    <property type="entry name" value="STAS_dom_sf"/>
</dbReference>
<proteinExistence type="predicted"/>
<protein>
    <submittedName>
        <fullName evidence="2">STAS domain-containing protein</fullName>
    </submittedName>
</protein>
<dbReference type="EMBL" id="JAUHLN010000002">
    <property type="protein sequence ID" value="MDN4074210.1"/>
    <property type="molecule type" value="Genomic_DNA"/>
</dbReference>
<dbReference type="InterPro" id="IPR002645">
    <property type="entry name" value="STAS_dom"/>
</dbReference>
<keyword evidence="3" id="KW-1185">Reference proteome</keyword>
<feature type="domain" description="STAS" evidence="1">
    <location>
        <begin position="159"/>
        <end position="270"/>
    </location>
</feature>
<dbReference type="Gene3D" id="3.30.750.24">
    <property type="entry name" value="STAS domain"/>
    <property type="match status" value="1"/>
</dbReference>
<gene>
    <name evidence="2" type="ORF">QYF49_14515</name>
</gene>